<evidence type="ECO:0000313" key="2">
    <source>
        <dbReference type="EMBL" id="KAG2949021.1"/>
    </source>
</evidence>
<dbReference type="Proteomes" id="UP000736787">
    <property type="component" value="Unassembled WGS sequence"/>
</dbReference>
<dbReference type="InterPro" id="IPR011989">
    <property type="entry name" value="ARM-like"/>
</dbReference>
<sequence length="200" mass="21727">MQDGAVLSPSMERATRSPQSRHRKLRLMEATQHVSPASDRLLVENMAAQVAATQSSVDQTEAVNACIRVLRNVKNSVHLRALAARALGLLMLESRALADRLRLETEGLVDALLQIVGYCRRSRTQTADTRRVHVNCCLVISLLMQGTRRSSSIAAASSVSGVIGLGSAGLASAAYRTRKREPSTDSCWQTRKRGYNAPDG</sequence>
<feature type="region of interest" description="Disordered" evidence="1">
    <location>
        <begin position="1"/>
        <end position="23"/>
    </location>
</feature>
<organism evidence="2 3">
    <name type="scientific">Phytophthora cactorum</name>
    <dbReference type="NCBI Taxonomy" id="29920"/>
    <lineage>
        <taxon>Eukaryota</taxon>
        <taxon>Sar</taxon>
        <taxon>Stramenopiles</taxon>
        <taxon>Oomycota</taxon>
        <taxon>Peronosporomycetes</taxon>
        <taxon>Peronosporales</taxon>
        <taxon>Peronosporaceae</taxon>
        <taxon>Phytophthora</taxon>
    </lineage>
</organism>
<comment type="caution">
    <text evidence="2">The sequence shown here is derived from an EMBL/GenBank/DDBJ whole genome shotgun (WGS) entry which is preliminary data.</text>
</comment>
<protein>
    <submittedName>
        <fullName evidence="2">Uncharacterized protein</fullName>
    </submittedName>
</protein>
<dbReference type="Gene3D" id="1.25.10.10">
    <property type="entry name" value="Leucine-rich Repeat Variant"/>
    <property type="match status" value="1"/>
</dbReference>
<dbReference type="AlphaFoldDB" id="A0A8T1E700"/>
<accession>A0A8T1E700</accession>
<gene>
    <name evidence="2" type="ORF">PC117_g5607</name>
</gene>
<dbReference type="EMBL" id="RCMK01000099">
    <property type="protein sequence ID" value="KAG2949021.1"/>
    <property type="molecule type" value="Genomic_DNA"/>
</dbReference>
<dbReference type="VEuPathDB" id="FungiDB:PC110_g7761"/>
<evidence type="ECO:0000313" key="3">
    <source>
        <dbReference type="Proteomes" id="UP000736787"/>
    </source>
</evidence>
<proteinExistence type="predicted"/>
<evidence type="ECO:0000256" key="1">
    <source>
        <dbReference type="SAM" id="MobiDB-lite"/>
    </source>
</evidence>
<feature type="region of interest" description="Disordered" evidence="1">
    <location>
        <begin position="176"/>
        <end position="200"/>
    </location>
</feature>
<name>A0A8T1E700_9STRA</name>
<reference evidence="2" key="1">
    <citation type="submission" date="2018-10" db="EMBL/GenBank/DDBJ databases">
        <title>Effector identification in a new, highly contiguous assembly of the strawberry crown rot pathogen Phytophthora cactorum.</title>
        <authorList>
            <person name="Armitage A.D."/>
            <person name="Nellist C.F."/>
            <person name="Bates H."/>
            <person name="Vickerstaff R.J."/>
            <person name="Harrison R.J."/>
        </authorList>
    </citation>
    <scope>NUCLEOTIDE SEQUENCE</scope>
    <source>
        <strain evidence="2">4040</strain>
    </source>
</reference>